<evidence type="ECO:0000256" key="1">
    <source>
        <dbReference type="ARBA" id="ARBA00008106"/>
    </source>
</evidence>
<dbReference type="RefSeq" id="WP_142583799.1">
    <property type="nucleotide sequence ID" value="NZ_CABFPH010000043.1"/>
</dbReference>
<dbReference type="GO" id="GO:0018784">
    <property type="term" value="F:(S)-2-haloacid dehalogenase activity"/>
    <property type="evidence" value="ECO:0007669"/>
    <property type="project" value="UniProtKB-UniRule"/>
</dbReference>
<dbReference type="EMBL" id="CABFPH010000043">
    <property type="protein sequence ID" value="VUD72501.1"/>
    <property type="molecule type" value="Genomic_DNA"/>
</dbReference>
<dbReference type="Proteomes" id="UP000410984">
    <property type="component" value="Unassembled WGS sequence"/>
</dbReference>
<dbReference type="EC" id="3.8.1.2" evidence="3"/>
<evidence type="ECO:0000256" key="2">
    <source>
        <dbReference type="ARBA" id="ARBA00022801"/>
    </source>
</evidence>
<dbReference type="NCBIfam" id="TIGR01428">
    <property type="entry name" value="HAD_type_II"/>
    <property type="match status" value="1"/>
</dbReference>
<dbReference type="InterPro" id="IPR051540">
    <property type="entry name" value="S-2-haloacid_dehalogenase"/>
</dbReference>
<keyword evidence="5" id="KW-1185">Reference proteome</keyword>
<comment type="similarity">
    <text evidence="1 3">Belongs to the HAD-like hydrolase superfamily. S-2-haloalkanoic acid dehalogenase family.</text>
</comment>
<dbReference type="PRINTS" id="PR00413">
    <property type="entry name" value="HADHALOGNASE"/>
</dbReference>
<dbReference type="InterPro" id="IPR023214">
    <property type="entry name" value="HAD_sf"/>
</dbReference>
<dbReference type="Gene3D" id="1.10.150.240">
    <property type="entry name" value="Putative phosphatase, domain 2"/>
    <property type="match status" value="1"/>
</dbReference>
<sequence length="228" mass="24071">MIRALVFDVFGTLVDWRSGVAREAERLIPGVDGGAFADAWRARYQPSLETVRSGARAYVDLDVLHAESLPAIVAQLGLPPLSEAVAAELVQAWHRLDAWPEVPAAMARLATRHLLAPASNGHVRLAVDLARRNRLPFDAILGAGYSRAYKPMPAVYRDAVAAFGFAPDETLMVAAHSSDLAAAAAEGLATAHIARPREHGPAGGETAPGLPVTYAAGDLAELADQLAC</sequence>
<evidence type="ECO:0000256" key="3">
    <source>
        <dbReference type="RuleBase" id="RU368077"/>
    </source>
</evidence>
<dbReference type="AlphaFoldDB" id="A0A509EE24"/>
<dbReference type="PANTHER" id="PTHR43316">
    <property type="entry name" value="HYDROLASE, HALOACID DELAHOGENASE-RELATED"/>
    <property type="match status" value="1"/>
</dbReference>
<dbReference type="PANTHER" id="PTHR43316:SF3">
    <property type="entry name" value="HALOACID DEHALOGENASE, TYPE II (AFU_ORTHOLOGUE AFUA_2G07750)-RELATED"/>
    <property type="match status" value="1"/>
</dbReference>
<organism evidence="4 5">
    <name type="scientific">Methylobacterium symbioticum</name>
    <dbReference type="NCBI Taxonomy" id="2584084"/>
    <lineage>
        <taxon>Bacteria</taxon>
        <taxon>Pseudomonadati</taxon>
        <taxon>Pseudomonadota</taxon>
        <taxon>Alphaproteobacteria</taxon>
        <taxon>Hyphomicrobiales</taxon>
        <taxon>Methylobacteriaceae</taxon>
        <taxon>Methylobacterium</taxon>
    </lineage>
</organism>
<dbReference type="Gene3D" id="3.40.50.1000">
    <property type="entry name" value="HAD superfamily/HAD-like"/>
    <property type="match status" value="1"/>
</dbReference>
<reference evidence="4 5" key="1">
    <citation type="submission" date="2019-06" db="EMBL/GenBank/DDBJ databases">
        <authorList>
            <person name="Rodrigo-Torres L."/>
            <person name="Arahal R. D."/>
            <person name="Lucena T."/>
        </authorList>
    </citation>
    <scope>NUCLEOTIDE SEQUENCE [LARGE SCALE GENOMIC DNA]</scope>
    <source>
        <strain evidence="4 5">SB0023/3</strain>
    </source>
</reference>
<proteinExistence type="inferred from homology"/>
<dbReference type="InterPro" id="IPR023198">
    <property type="entry name" value="PGP-like_dom2"/>
</dbReference>
<dbReference type="InterPro" id="IPR036412">
    <property type="entry name" value="HAD-like_sf"/>
</dbReference>
<gene>
    <name evidence="4" type="primary">dhlB</name>
    <name evidence="4" type="ORF">MET9862_03101</name>
</gene>
<protein>
    <recommendedName>
        <fullName evidence="3">(S)-2-haloacid dehalogenase</fullName>
        <ecNumber evidence="3">3.8.1.2</ecNumber>
    </recommendedName>
    <alternativeName>
        <fullName evidence="3">2-haloalkanoic acid dehalogenase</fullName>
    </alternativeName>
    <alternativeName>
        <fullName evidence="3">Halocarboxylic acid halidohydrolase</fullName>
    </alternativeName>
    <alternativeName>
        <fullName evidence="3">L-2-haloacid dehalogenase</fullName>
    </alternativeName>
</protein>
<evidence type="ECO:0000313" key="4">
    <source>
        <dbReference type="EMBL" id="VUD72501.1"/>
    </source>
</evidence>
<dbReference type="NCBIfam" id="TIGR01493">
    <property type="entry name" value="HAD-SF-IA-v2"/>
    <property type="match status" value="1"/>
</dbReference>
<comment type="catalytic activity">
    <reaction evidence="3">
        <text>an (S)-2-haloacid + H2O = a (2R)-2-hydroxycarboxylate + a halide anion + H(+)</text>
        <dbReference type="Rhea" id="RHEA:11192"/>
        <dbReference type="ChEBI" id="CHEBI:15377"/>
        <dbReference type="ChEBI" id="CHEBI:15378"/>
        <dbReference type="ChEBI" id="CHEBI:16042"/>
        <dbReference type="ChEBI" id="CHEBI:58314"/>
        <dbReference type="ChEBI" id="CHEBI:137405"/>
        <dbReference type="EC" id="3.8.1.2"/>
    </reaction>
</comment>
<dbReference type="InterPro" id="IPR006328">
    <property type="entry name" value="2-HAD"/>
</dbReference>
<comment type="function">
    <text evidence="3">Catalyzes the hydrolytic dehalogenation of small (S)-2-haloalkanoic acids to yield the corresponding (R)-2-hydroxyalkanoic acids.</text>
</comment>
<name>A0A509EE24_9HYPH</name>
<keyword evidence="2 3" id="KW-0378">Hydrolase</keyword>
<accession>A0A509EE24</accession>
<dbReference type="InterPro" id="IPR006439">
    <property type="entry name" value="HAD-SF_hydro_IA"/>
</dbReference>
<evidence type="ECO:0000313" key="5">
    <source>
        <dbReference type="Proteomes" id="UP000410984"/>
    </source>
</evidence>
<dbReference type="SUPFAM" id="SSF56784">
    <property type="entry name" value="HAD-like"/>
    <property type="match status" value="1"/>
</dbReference>
<dbReference type="OrthoDB" id="9785638at2"/>
<dbReference type="Pfam" id="PF00702">
    <property type="entry name" value="Hydrolase"/>
    <property type="match status" value="1"/>
</dbReference>